<protein>
    <submittedName>
        <fullName evidence="12">Structural maintenance of chromosomes protein 6</fullName>
        <ecNumber evidence="12">3.6.4.13</ecNumber>
    </submittedName>
</protein>
<dbReference type="GO" id="GO:0030915">
    <property type="term" value="C:Smc5-Smc6 complex"/>
    <property type="evidence" value="ECO:0007669"/>
    <property type="project" value="TreeGrafter"/>
</dbReference>
<proteinExistence type="inferred from homology"/>
<dbReference type="GO" id="GO:0035861">
    <property type="term" value="C:site of double-strand break"/>
    <property type="evidence" value="ECO:0007669"/>
    <property type="project" value="TreeGrafter"/>
</dbReference>
<sequence length="70" mass="7802">MSCPVRALDEFDVFMDAANRRIAMSMMIDSARSQGDTQFVLITPQDMSVRPDADITILRLQPPRRGMASG</sequence>
<keyword evidence="6" id="KW-0227">DNA damage</keyword>
<gene>
    <name evidence="12" type="primary">smc6_2</name>
    <name evidence="12" type="ORF">LPJ61_001489</name>
</gene>
<dbReference type="Proteomes" id="UP001143981">
    <property type="component" value="Unassembled WGS sequence"/>
</dbReference>
<dbReference type="GO" id="GO:0003684">
    <property type="term" value="F:damaged DNA binding"/>
    <property type="evidence" value="ECO:0007669"/>
    <property type="project" value="TreeGrafter"/>
</dbReference>
<dbReference type="GO" id="GO:0003724">
    <property type="term" value="F:RNA helicase activity"/>
    <property type="evidence" value="ECO:0007669"/>
    <property type="project" value="UniProtKB-EC"/>
</dbReference>
<evidence type="ECO:0000256" key="10">
    <source>
        <dbReference type="ARBA" id="ARBA00023204"/>
    </source>
</evidence>
<keyword evidence="11" id="KW-0539">Nucleus</keyword>
<evidence type="ECO:0000256" key="4">
    <source>
        <dbReference type="ARBA" id="ARBA00022454"/>
    </source>
</evidence>
<keyword evidence="10" id="KW-0234">DNA repair</keyword>
<dbReference type="GO" id="GO:0003697">
    <property type="term" value="F:single-stranded DNA binding"/>
    <property type="evidence" value="ECO:0007669"/>
    <property type="project" value="TreeGrafter"/>
</dbReference>
<evidence type="ECO:0000313" key="13">
    <source>
        <dbReference type="Proteomes" id="UP001143981"/>
    </source>
</evidence>
<organism evidence="12 13">
    <name type="scientific">Coemansia biformis</name>
    <dbReference type="NCBI Taxonomy" id="1286918"/>
    <lineage>
        <taxon>Eukaryota</taxon>
        <taxon>Fungi</taxon>
        <taxon>Fungi incertae sedis</taxon>
        <taxon>Zoopagomycota</taxon>
        <taxon>Kickxellomycotina</taxon>
        <taxon>Kickxellomycetes</taxon>
        <taxon>Kickxellales</taxon>
        <taxon>Kickxellaceae</taxon>
        <taxon>Coemansia</taxon>
    </lineage>
</organism>
<evidence type="ECO:0000256" key="3">
    <source>
        <dbReference type="ARBA" id="ARBA00006793"/>
    </source>
</evidence>
<evidence type="ECO:0000256" key="9">
    <source>
        <dbReference type="ARBA" id="ARBA00023172"/>
    </source>
</evidence>
<keyword evidence="5" id="KW-0547">Nucleotide-binding</keyword>
<reference evidence="12" key="1">
    <citation type="submission" date="2022-07" db="EMBL/GenBank/DDBJ databases">
        <title>Phylogenomic reconstructions and comparative analyses of Kickxellomycotina fungi.</title>
        <authorList>
            <person name="Reynolds N.K."/>
            <person name="Stajich J.E."/>
            <person name="Barry K."/>
            <person name="Grigoriev I.V."/>
            <person name="Crous P."/>
            <person name="Smith M.E."/>
        </authorList>
    </citation>
    <scope>NUCLEOTIDE SEQUENCE</scope>
    <source>
        <strain evidence="12">BCRC 34381</strain>
    </source>
</reference>
<name>A0A9W7Y9Y6_9FUNG</name>
<evidence type="ECO:0000313" key="12">
    <source>
        <dbReference type="EMBL" id="KAJ1733597.1"/>
    </source>
</evidence>
<keyword evidence="8" id="KW-0175">Coiled coil</keyword>
<dbReference type="EC" id="3.6.4.13" evidence="12"/>
<dbReference type="PANTHER" id="PTHR19306">
    <property type="entry name" value="STRUCTURAL MAINTENANCE OF CHROMOSOMES 5,6 SMC5, SMC6"/>
    <property type="match status" value="1"/>
</dbReference>
<evidence type="ECO:0000256" key="6">
    <source>
        <dbReference type="ARBA" id="ARBA00022763"/>
    </source>
</evidence>
<dbReference type="EMBL" id="JANBOI010000128">
    <property type="protein sequence ID" value="KAJ1733597.1"/>
    <property type="molecule type" value="Genomic_DNA"/>
</dbReference>
<keyword evidence="13" id="KW-1185">Reference proteome</keyword>
<comment type="similarity">
    <text evidence="3">Belongs to the SMC family. SMC6 subfamily.</text>
</comment>
<dbReference type="GO" id="GO:0005634">
    <property type="term" value="C:nucleus"/>
    <property type="evidence" value="ECO:0007669"/>
    <property type="project" value="UniProtKB-SubCell"/>
</dbReference>
<dbReference type="InterPro" id="IPR027417">
    <property type="entry name" value="P-loop_NTPase"/>
</dbReference>
<keyword evidence="12" id="KW-0378">Hydrolase</keyword>
<dbReference type="PANTHER" id="PTHR19306:SF6">
    <property type="entry name" value="STRUCTURAL MAINTENANCE OF CHROMOSOMES PROTEIN 6"/>
    <property type="match status" value="1"/>
</dbReference>
<keyword evidence="4" id="KW-0158">Chromosome</keyword>
<keyword evidence="9" id="KW-0233">DNA recombination</keyword>
<comment type="subcellular location">
    <subcellularLocation>
        <location evidence="2">Chromosome</location>
    </subcellularLocation>
    <subcellularLocation>
        <location evidence="1">Nucleus</location>
    </subcellularLocation>
</comment>
<dbReference type="Gene3D" id="3.40.50.300">
    <property type="entry name" value="P-loop containing nucleotide triphosphate hydrolases"/>
    <property type="match status" value="1"/>
</dbReference>
<evidence type="ECO:0000256" key="11">
    <source>
        <dbReference type="ARBA" id="ARBA00023242"/>
    </source>
</evidence>
<dbReference type="GO" id="GO:0000724">
    <property type="term" value="P:double-strand break repair via homologous recombination"/>
    <property type="evidence" value="ECO:0007669"/>
    <property type="project" value="TreeGrafter"/>
</dbReference>
<evidence type="ECO:0000256" key="1">
    <source>
        <dbReference type="ARBA" id="ARBA00004123"/>
    </source>
</evidence>
<keyword evidence="7" id="KW-0067">ATP-binding</keyword>
<evidence type="ECO:0000256" key="8">
    <source>
        <dbReference type="ARBA" id="ARBA00023054"/>
    </source>
</evidence>
<dbReference type="GO" id="GO:0005524">
    <property type="term" value="F:ATP binding"/>
    <property type="evidence" value="ECO:0007669"/>
    <property type="project" value="UniProtKB-KW"/>
</dbReference>
<accession>A0A9W7Y9Y6</accession>
<evidence type="ECO:0000256" key="2">
    <source>
        <dbReference type="ARBA" id="ARBA00004286"/>
    </source>
</evidence>
<dbReference type="AlphaFoldDB" id="A0A9W7Y9Y6"/>
<evidence type="ECO:0000256" key="5">
    <source>
        <dbReference type="ARBA" id="ARBA00022741"/>
    </source>
</evidence>
<dbReference type="GO" id="GO:0016787">
    <property type="term" value="F:hydrolase activity"/>
    <property type="evidence" value="ECO:0007669"/>
    <property type="project" value="UniProtKB-KW"/>
</dbReference>
<dbReference type="OrthoDB" id="10072614at2759"/>
<evidence type="ECO:0000256" key="7">
    <source>
        <dbReference type="ARBA" id="ARBA00022840"/>
    </source>
</evidence>
<comment type="caution">
    <text evidence="12">The sequence shown here is derived from an EMBL/GenBank/DDBJ whole genome shotgun (WGS) entry which is preliminary data.</text>
</comment>